<name>A0A1M2VBU2_TRAPU</name>
<proteinExistence type="predicted"/>
<gene>
    <name evidence="1" type="ORF">TRAPUB_4181</name>
</gene>
<accession>A0A1M2VBU2</accession>
<comment type="caution">
    <text evidence="1">The sequence shown here is derived from an EMBL/GenBank/DDBJ whole genome shotgun (WGS) entry which is preliminary data.</text>
</comment>
<organism evidence="1 2">
    <name type="scientific">Trametes pubescens</name>
    <name type="common">White-rot fungus</name>
    <dbReference type="NCBI Taxonomy" id="154538"/>
    <lineage>
        <taxon>Eukaryota</taxon>
        <taxon>Fungi</taxon>
        <taxon>Dikarya</taxon>
        <taxon>Basidiomycota</taxon>
        <taxon>Agaricomycotina</taxon>
        <taxon>Agaricomycetes</taxon>
        <taxon>Polyporales</taxon>
        <taxon>Polyporaceae</taxon>
        <taxon>Trametes</taxon>
    </lineage>
</organism>
<dbReference type="AlphaFoldDB" id="A0A1M2VBU2"/>
<protein>
    <submittedName>
        <fullName evidence="1">Uncharacterized protein</fullName>
    </submittedName>
</protein>
<evidence type="ECO:0000313" key="1">
    <source>
        <dbReference type="EMBL" id="OJT05025.1"/>
    </source>
</evidence>
<reference evidence="1 2" key="1">
    <citation type="submission" date="2016-10" db="EMBL/GenBank/DDBJ databases">
        <title>Genome sequence of the basidiomycete white-rot fungus Trametes pubescens.</title>
        <authorList>
            <person name="Makela M.R."/>
            <person name="Granchi Z."/>
            <person name="Peng M."/>
            <person name="De Vries R.P."/>
            <person name="Grigoriev I."/>
            <person name="Riley R."/>
            <person name="Hilden K."/>
        </authorList>
    </citation>
    <scope>NUCLEOTIDE SEQUENCE [LARGE SCALE GENOMIC DNA]</scope>
    <source>
        <strain evidence="1 2">FBCC735</strain>
    </source>
</reference>
<keyword evidence="2" id="KW-1185">Reference proteome</keyword>
<evidence type="ECO:0000313" key="2">
    <source>
        <dbReference type="Proteomes" id="UP000184267"/>
    </source>
</evidence>
<sequence>MKMFGRIAGTTFDMAHKIYGRLRKLESNKDHKEVIRMGISGFVVFDPLTDGDAMPLIFQTISFSEG</sequence>
<dbReference type="Proteomes" id="UP000184267">
    <property type="component" value="Unassembled WGS sequence"/>
</dbReference>
<dbReference type="EMBL" id="MNAD01001495">
    <property type="protein sequence ID" value="OJT05025.1"/>
    <property type="molecule type" value="Genomic_DNA"/>
</dbReference>